<accession>A0A7M3S9Y6</accession>
<dbReference type="Proteomes" id="UP000515703">
    <property type="component" value="Chromosome"/>
</dbReference>
<reference evidence="1 2" key="2">
    <citation type="submission" date="2020-08" db="EMBL/GenBank/DDBJ databases">
        <authorList>
            <person name="Ueki A."/>
            <person name="Tonouchi A."/>
        </authorList>
    </citation>
    <scope>NUCLEOTIDE SEQUENCE [LARGE SCALE GENOMIC DNA]</scope>
    <source>
        <strain evidence="1 2">CTTW</strain>
    </source>
</reference>
<name>A0A7M3S9Y6_9FIRM</name>
<protein>
    <recommendedName>
        <fullName evidence="3">DUF2634 domain-containing protein</fullName>
    </recommendedName>
</protein>
<dbReference type="KEGG" id="acht:bsdcttw_44440"/>
<gene>
    <name evidence="1" type="primary">yqbS</name>
    <name evidence="1" type="ORF">bsdcttw_44440</name>
</gene>
<evidence type="ECO:0000313" key="2">
    <source>
        <dbReference type="Proteomes" id="UP000515703"/>
    </source>
</evidence>
<proteinExistence type="predicted"/>
<dbReference type="RefSeq" id="WP_185256971.1">
    <property type="nucleotide sequence ID" value="NZ_AP023368.1"/>
</dbReference>
<keyword evidence="2" id="KW-1185">Reference proteome</keyword>
<evidence type="ECO:0008006" key="3">
    <source>
        <dbReference type="Google" id="ProtNLM"/>
    </source>
</evidence>
<dbReference type="InterPro" id="IPR020288">
    <property type="entry name" value="Sheath_initiator"/>
</dbReference>
<dbReference type="SUPFAM" id="SSF160719">
    <property type="entry name" value="gpW/gp25-like"/>
    <property type="match status" value="1"/>
</dbReference>
<evidence type="ECO:0000313" key="1">
    <source>
        <dbReference type="EMBL" id="BCK01404.1"/>
    </source>
</evidence>
<sequence length="129" mass="14585">MSFPFEIDSEIEAVKEPVEYEIDSATGQLTGKKVTGIEAIKAWAYMALHTPRYRHIIYSWDYGSEIEELIGQTVTQEYLDTEIPRIISDCLTANPHIKSISNIDLSFKNDKLSGNFSINTDYGEVTMSV</sequence>
<dbReference type="AlphaFoldDB" id="A0A7M3S9Y6"/>
<organism evidence="1 2">
    <name type="scientific">Anaerocolumna chitinilytica</name>
    <dbReference type="NCBI Taxonomy" id="1727145"/>
    <lineage>
        <taxon>Bacteria</taxon>
        <taxon>Bacillati</taxon>
        <taxon>Bacillota</taxon>
        <taxon>Clostridia</taxon>
        <taxon>Lachnospirales</taxon>
        <taxon>Lachnospiraceae</taxon>
        <taxon>Anaerocolumna</taxon>
    </lineage>
</organism>
<reference evidence="1 2" key="1">
    <citation type="submission" date="2020-08" db="EMBL/GenBank/DDBJ databases">
        <title>Draft genome sequencing of an Anaerocolumna strain isolated from anoxic soil subjected to BSD treatment.</title>
        <authorList>
            <person name="Uek A."/>
            <person name="Tonouchi A."/>
        </authorList>
    </citation>
    <scope>NUCLEOTIDE SEQUENCE [LARGE SCALE GENOMIC DNA]</scope>
    <source>
        <strain evidence="1 2">CTTW</strain>
    </source>
</reference>
<dbReference type="EMBL" id="AP023368">
    <property type="protein sequence ID" value="BCK01404.1"/>
    <property type="molecule type" value="Genomic_DNA"/>
</dbReference>
<dbReference type="Pfam" id="PF10934">
    <property type="entry name" value="Sheath_initiator"/>
    <property type="match status" value="1"/>
</dbReference>